<dbReference type="WBParaSite" id="SCUD_0002026601-mRNA-1">
    <property type="protein sequence ID" value="SCUD_0002026601-mRNA-1"/>
    <property type="gene ID" value="SCUD_0002026601"/>
</dbReference>
<protein>
    <submittedName>
        <fullName evidence="5">DUF6451 domain-containing protein</fullName>
    </submittedName>
</protein>
<accession>A0A183KYW6</accession>
<evidence type="ECO:0000313" key="4">
    <source>
        <dbReference type="Proteomes" id="UP000279833"/>
    </source>
</evidence>
<reference evidence="5" key="1">
    <citation type="submission" date="2016-06" db="UniProtKB">
        <authorList>
            <consortium name="WormBaseParasite"/>
        </authorList>
    </citation>
    <scope>IDENTIFICATION</scope>
</reference>
<keyword evidence="4" id="KW-1185">Reference proteome</keyword>
<dbReference type="AlphaFoldDB" id="A0A183KYW6"/>
<dbReference type="EMBL" id="UZAK01043945">
    <property type="protein sequence ID" value="VDP71646.1"/>
    <property type="molecule type" value="Genomic_DNA"/>
</dbReference>
<dbReference type="Proteomes" id="UP000279833">
    <property type="component" value="Unassembled WGS sequence"/>
</dbReference>
<dbReference type="PANTHER" id="PTHR47027:SF25">
    <property type="entry name" value="REVERSE TRANSCRIPTASE DOMAIN-CONTAINING PROTEIN"/>
    <property type="match status" value="1"/>
</dbReference>
<evidence type="ECO:0000313" key="5">
    <source>
        <dbReference type="WBParaSite" id="SCUD_0002026601-mRNA-1"/>
    </source>
</evidence>
<feature type="domain" description="DUF6451" evidence="2">
    <location>
        <begin position="78"/>
        <end position="107"/>
    </location>
</feature>
<feature type="region of interest" description="Disordered" evidence="1">
    <location>
        <begin position="163"/>
        <end position="231"/>
    </location>
</feature>
<dbReference type="Pfam" id="PF20049">
    <property type="entry name" value="DUF6451"/>
    <property type="match status" value="1"/>
</dbReference>
<proteinExistence type="predicted"/>
<feature type="compositionally biased region" description="Basic residues" evidence="1">
    <location>
        <begin position="168"/>
        <end position="179"/>
    </location>
</feature>
<sequence>MREKTSAAAASTAVGLNINKGKSKILRYNTACNNPITIDGEDLEDVKAFTYLGSITDEHGGSDAVVKARIGQAGAVYLQLKIIWNSKQLSTNTKVRISNTNVNTVLLHHPEDTSVYSQLFTRDTSDPLAILYQQQPTVGENKADFSGERNQEETLEVDRTYIEESTGLHHKTSPHMKSPRSKEERKNKEHITSINGDGHEKDEQELNGPRKEGPVQSGFENAGRRPMLHWE</sequence>
<name>A0A183KYW6_9TREM</name>
<gene>
    <name evidence="3" type="ORF">SCUD_LOCUS20261</name>
</gene>
<dbReference type="PANTHER" id="PTHR47027">
    <property type="entry name" value="REVERSE TRANSCRIPTASE DOMAIN-CONTAINING PROTEIN"/>
    <property type="match status" value="1"/>
</dbReference>
<evidence type="ECO:0000256" key="1">
    <source>
        <dbReference type="SAM" id="MobiDB-lite"/>
    </source>
</evidence>
<evidence type="ECO:0000259" key="2">
    <source>
        <dbReference type="Pfam" id="PF20049"/>
    </source>
</evidence>
<feature type="compositionally biased region" description="Basic and acidic residues" evidence="1">
    <location>
        <begin position="180"/>
        <end position="213"/>
    </location>
</feature>
<reference evidence="3 4" key="2">
    <citation type="submission" date="2018-11" db="EMBL/GenBank/DDBJ databases">
        <authorList>
            <consortium name="Pathogen Informatics"/>
        </authorList>
    </citation>
    <scope>NUCLEOTIDE SEQUENCE [LARGE SCALE GENOMIC DNA]</scope>
    <source>
        <strain evidence="3">Dakar</strain>
        <strain evidence="4">Dakar, Senegal</strain>
    </source>
</reference>
<evidence type="ECO:0000313" key="3">
    <source>
        <dbReference type="EMBL" id="VDP71646.1"/>
    </source>
</evidence>
<dbReference type="InterPro" id="IPR045609">
    <property type="entry name" value="DUF6451"/>
</dbReference>
<organism evidence="5">
    <name type="scientific">Schistosoma curassoni</name>
    <dbReference type="NCBI Taxonomy" id="6186"/>
    <lineage>
        <taxon>Eukaryota</taxon>
        <taxon>Metazoa</taxon>
        <taxon>Spiralia</taxon>
        <taxon>Lophotrochozoa</taxon>
        <taxon>Platyhelminthes</taxon>
        <taxon>Trematoda</taxon>
        <taxon>Digenea</taxon>
        <taxon>Strigeidida</taxon>
        <taxon>Schistosomatoidea</taxon>
        <taxon>Schistosomatidae</taxon>
        <taxon>Schistosoma</taxon>
    </lineage>
</organism>